<dbReference type="OrthoDB" id="595476at2"/>
<evidence type="ECO:0000313" key="3">
    <source>
        <dbReference type="Proteomes" id="UP000198569"/>
    </source>
</evidence>
<dbReference type="InterPro" id="IPR035093">
    <property type="entry name" value="RelE/ParE_toxin_dom_sf"/>
</dbReference>
<organism evidence="2 3">
    <name type="scientific">Flavobacterium degerlachei</name>
    <dbReference type="NCBI Taxonomy" id="229203"/>
    <lineage>
        <taxon>Bacteria</taxon>
        <taxon>Pseudomonadati</taxon>
        <taxon>Bacteroidota</taxon>
        <taxon>Flavobacteriia</taxon>
        <taxon>Flavobacteriales</taxon>
        <taxon>Flavobacteriaceae</taxon>
        <taxon>Flavobacterium</taxon>
    </lineage>
</organism>
<protein>
    <submittedName>
        <fullName evidence="2">Plasmid stabilization system protein ParE</fullName>
    </submittedName>
</protein>
<reference evidence="3" key="1">
    <citation type="submission" date="2016-10" db="EMBL/GenBank/DDBJ databases">
        <authorList>
            <person name="Varghese N."/>
            <person name="Submissions S."/>
        </authorList>
    </citation>
    <scope>NUCLEOTIDE SEQUENCE [LARGE SCALE GENOMIC DNA]</scope>
    <source>
        <strain evidence="3">DSM 15718</strain>
    </source>
</reference>
<dbReference type="RefSeq" id="WP_091431053.1">
    <property type="nucleotide sequence ID" value="NZ_FNMV01000005.1"/>
</dbReference>
<dbReference type="Proteomes" id="UP000198569">
    <property type="component" value="Unassembled WGS sequence"/>
</dbReference>
<keyword evidence="3" id="KW-1185">Reference proteome</keyword>
<dbReference type="EMBL" id="FNMV01000005">
    <property type="protein sequence ID" value="SDW87807.1"/>
    <property type="molecule type" value="Genomic_DNA"/>
</dbReference>
<dbReference type="Pfam" id="PF05016">
    <property type="entry name" value="ParE_toxin"/>
    <property type="match status" value="1"/>
</dbReference>
<gene>
    <name evidence="2" type="ORF">SAMN05444338_105144</name>
</gene>
<evidence type="ECO:0000313" key="2">
    <source>
        <dbReference type="EMBL" id="SDW87807.1"/>
    </source>
</evidence>
<evidence type="ECO:0000256" key="1">
    <source>
        <dbReference type="ARBA" id="ARBA00022649"/>
    </source>
</evidence>
<proteinExistence type="predicted"/>
<dbReference type="InterPro" id="IPR007712">
    <property type="entry name" value="RelE/ParE_toxin"/>
</dbReference>
<dbReference type="STRING" id="229203.SAMN05444338_105144"/>
<dbReference type="Gene3D" id="3.30.2310.20">
    <property type="entry name" value="RelE-like"/>
    <property type="match status" value="1"/>
</dbReference>
<dbReference type="AlphaFoldDB" id="A0A1H2X4V2"/>
<sequence length="98" mass="11715">MKEFKLIISRKAENQIEEVFLNYNLISDKVADNFLIQLYNCFNSINKNPTIFQVFKTHFRQVPIKKYPYLVIYSIENKNTIIILSVFHTSRDPSKKLR</sequence>
<name>A0A1H2X4V2_9FLAO</name>
<keyword evidence="1" id="KW-1277">Toxin-antitoxin system</keyword>
<accession>A0A1H2X4V2</accession>